<reference evidence="2" key="2">
    <citation type="submission" date="2017-06" db="EMBL/GenBank/DDBJ databases">
        <title>WGS assembly of Brachypodium distachyon.</title>
        <authorList>
            <consortium name="The International Brachypodium Initiative"/>
            <person name="Lucas S."/>
            <person name="Harmon-Smith M."/>
            <person name="Lail K."/>
            <person name="Tice H."/>
            <person name="Grimwood J."/>
            <person name="Bruce D."/>
            <person name="Barry K."/>
            <person name="Shu S."/>
            <person name="Lindquist E."/>
            <person name="Wang M."/>
            <person name="Pitluck S."/>
            <person name="Vogel J.P."/>
            <person name="Garvin D.F."/>
            <person name="Mockler T.C."/>
            <person name="Schmutz J."/>
            <person name="Rokhsar D."/>
            <person name="Bevan M.W."/>
        </authorList>
    </citation>
    <scope>NUCLEOTIDE SEQUENCE</scope>
    <source>
        <strain evidence="2">Bd21</strain>
    </source>
</reference>
<dbReference type="Gramene" id="PNT69913">
    <property type="protein sequence ID" value="PNT69913"/>
    <property type="gene ID" value="BRADI_2g02867v3"/>
</dbReference>
<evidence type="ECO:0000313" key="3">
    <source>
        <dbReference type="EnsemblPlants" id="PNT69913"/>
    </source>
</evidence>
<organism evidence="2">
    <name type="scientific">Brachypodium distachyon</name>
    <name type="common">Purple false brome</name>
    <name type="synonym">Trachynia distachya</name>
    <dbReference type="NCBI Taxonomy" id="15368"/>
    <lineage>
        <taxon>Eukaryota</taxon>
        <taxon>Viridiplantae</taxon>
        <taxon>Streptophyta</taxon>
        <taxon>Embryophyta</taxon>
        <taxon>Tracheophyta</taxon>
        <taxon>Spermatophyta</taxon>
        <taxon>Magnoliopsida</taxon>
        <taxon>Liliopsida</taxon>
        <taxon>Poales</taxon>
        <taxon>Poaceae</taxon>
        <taxon>BOP clade</taxon>
        <taxon>Pooideae</taxon>
        <taxon>Stipodae</taxon>
        <taxon>Brachypodieae</taxon>
        <taxon>Brachypodium</taxon>
    </lineage>
</organism>
<reference evidence="3" key="3">
    <citation type="submission" date="2018-08" db="UniProtKB">
        <authorList>
            <consortium name="EnsemblPlants"/>
        </authorList>
    </citation>
    <scope>IDENTIFICATION</scope>
    <source>
        <strain evidence="3">cv. Bd21</strain>
    </source>
</reference>
<dbReference type="EMBL" id="CM000881">
    <property type="protein sequence ID" value="PNT69913.1"/>
    <property type="molecule type" value="Genomic_DNA"/>
</dbReference>
<evidence type="ECO:0000313" key="4">
    <source>
        <dbReference type="Proteomes" id="UP000008810"/>
    </source>
</evidence>
<dbReference type="EnsemblPlants" id="PNT69913">
    <property type="protein sequence ID" value="PNT69913"/>
    <property type="gene ID" value="BRADI_2g02867v3"/>
</dbReference>
<proteinExistence type="predicted"/>
<sequence>MERPEGINGRKRKAGEEKTSRAEKRGGCEGGQAECRGAEQKIAWTQIEQLLLIYQHEYCFCYRMQLSICSNTEKDEDEFYERKELGPEYIVWSLQNVASTTTQGWSI</sequence>
<name>A0A2K2D6L7_BRADI</name>
<feature type="compositionally biased region" description="Basic and acidic residues" evidence="1">
    <location>
        <begin position="14"/>
        <end position="27"/>
    </location>
</feature>
<evidence type="ECO:0000256" key="1">
    <source>
        <dbReference type="SAM" id="MobiDB-lite"/>
    </source>
</evidence>
<dbReference type="Proteomes" id="UP000008810">
    <property type="component" value="Chromosome 2"/>
</dbReference>
<reference evidence="2 3" key="1">
    <citation type="journal article" date="2010" name="Nature">
        <title>Genome sequencing and analysis of the model grass Brachypodium distachyon.</title>
        <authorList>
            <consortium name="International Brachypodium Initiative"/>
        </authorList>
    </citation>
    <scope>NUCLEOTIDE SEQUENCE [LARGE SCALE GENOMIC DNA]</scope>
    <source>
        <strain evidence="2 3">Bd21</strain>
    </source>
</reference>
<keyword evidence="4" id="KW-1185">Reference proteome</keyword>
<gene>
    <name evidence="2" type="ORF">BRADI_2g02867v3</name>
</gene>
<dbReference type="AlphaFoldDB" id="A0A2K2D6L7"/>
<dbReference type="InParanoid" id="A0A2K2D6L7"/>
<feature type="region of interest" description="Disordered" evidence="1">
    <location>
        <begin position="1"/>
        <end position="32"/>
    </location>
</feature>
<evidence type="ECO:0000313" key="2">
    <source>
        <dbReference type="EMBL" id="PNT69913.1"/>
    </source>
</evidence>
<protein>
    <submittedName>
        <fullName evidence="2 3">Uncharacterized protein</fullName>
    </submittedName>
</protein>
<accession>A0A2K2D6L7</accession>